<dbReference type="RefSeq" id="WP_325776126.1">
    <property type="nucleotide sequence ID" value="NZ_VTDN01000013.1"/>
</dbReference>
<dbReference type="EMBL" id="VTDN01000013">
    <property type="protein sequence ID" value="MEB5477741.1"/>
    <property type="molecule type" value="Genomic_DNA"/>
</dbReference>
<dbReference type="InterPro" id="IPR036388">
    <property type="entry name" value="WH-like_DNA-bd_sf"/>
</dbReference>
<protein>
    <submittedName>
        <fullName evidence="6">LysR family transcriptional regulator</fullName>
    </submittedName>
</protein>
<evidence type="ECO:0000256" key="4">
    <source>
        <dbReference type="ARBA" id="ARBA00023163"/>
    </source>
</evidence>
<dbReference type="InterPro" id="IPR036390">
    <property type="entry name" value="WH_DNA-bd_sf"/>
</dbReference>
<comment type="similarity">
    <text evidence="1">Belongs to the LysR transcriptional regulatory family.</text>
</comment>
<evidence type="ECO:0000313" key="7">
    <source>
        <dbReference type="Proteomes" id="UP001339883"/>
    </source>
</evidence>
<evidence type="ECO:0000256" key="1">
    <source>
        <dbReference type="ARBA" id="ARBA00009437"/>
    </source>
</evidence>
<keyword evidence="3" id="KW-0238">DNA-binding</keyword>
<evidence type="ECO:0000259" key="5">
    <source>
        <dbReference type="PROSITE" id="PS50931"/>
    </source>
</evidence>
<keyword evidence="7" id="KW-1185">Reference proteome</keyword>
<comment type="caution">
    <text evidence="6">The sequence shown here is derived from an EMBL/GenBank/DDBJ whole genome shotgun (WGS) entry which is preliminary data.</text>
</comment>
<feature type="domain" description="HTH lysR-type" evidence="5">
    <location>
        <begin position="1"/>
        <end position="57"/>
    </location>
</feature>
<dbReference type="PANTHER" id="PTHR30126:SF94">
    <property type="entry name" value="LYSR FAMILY TRANSCRIPTIONAL REGULATOR"/>
    <property type="match status" value="1"/>
</dbReference>
<dbReference type="PRINTS" id="PR00039">
    <property type="entry name" value="HTHLYSR"/>
</dbReference>
<dbReference type="InterPro" id="IPR000847">
    <property type="entry name" value="LysR_HTH_N"/>
</dbReference>
<name>A0ABU6DW96_9GAMM</name>
<dbReference type="InterPro" id="IPR005119">
    <property type="entry name" value="LysR_subst-bd"/>
</dbReference>
<dbReference type="Proteomes" id="UP001339883">
    <property type="component" value="Unassembled WGS sequence"/>
</dbReference>
<organism evidence="6 7">
    <name type="scientific">Acinetobacter pollinis</name>
    <dbReference type="NCBI Taxonomy" id="2605270"/>
    <lineage>
        <taxon>Bacteria</taxon>
        <taxon>Pseudomonadati</taxon>
        <taxon>Pseudomonadota</taxon>
        <taxon>Gammaproteobacteria</taxon>
        <taxon>Moraxellales</taxon>
        <taxon>Moraxellaceae</taxon>
        <taxon>Acinetobacter</taxon>
    </lineage>
</organism>
<keyword evidence="4" id="KW-0804">Transcription</keyword>
<accession>A0ABU6DW96</accession>
<evidence type="ECO:0000313" key="6">
    <source>
        <dbReference type="EMBL" id="MEB5477741.1"/>
    </source>
</evidence>
<dbReference type="PANTHER" id="PTHR30126">
    <property type="entry name" value="HTH-TYPE TRANSCRIPTIONAL REGULATOR"/>
    <property type="match status" value="1"/>
</dbReference>
<evidence type="ECO:0000256" key="2">
    <source>
        <dbReference type="ARBA" id="ARBA00023015"/>
    </source>
</evidence>
<dbReference type="SUPFAM" id="SSF46785">
    <property type="entry name" value="Winged helix' DNA-binding domain"/>
    <property type="match status" value="1"/>
</dbReference>
<evidence type="ECO:0000256" key="3">
    <source>
        <dbReference type="ARBA" id="ARBA00023125"/>
    </source>
</evidence>
<reference evidence="6 7" key="1">
    <citation type="submission" date="2019-08" db="EMBL/GenBank/DDBJ databases">
        <title>Five species of Acinetobacter isolated from floral nectar and animal pollinators.</title>
        <authorList>
            <person name="Hendry T.A."/>
        </authorList>
    </citation>
    <scope>NUCLEOTIDE SEQUENCE [LARGE SCALE GENOMIC DNA]</scope>
    <source>
        <strain evidence="6 7">MD18.27</strain>
    </source>
</reference>
<dbReference type="Gene3D" id="3.40.190.10">
    <property type="entry name" value="Periplasmic binding protein-like II"/>
    <property type="match status" value="2"/>
</dbReference>
<proteinExistence type="inferred from homology"/>
<keyword evidence="2" id="KW-0805">Transcription regulation</keyword>
<dbReference type="Pfam" id="PF03466">
    <property type="entry name" value="LysR_substrate"/>
    <property type="match status" value="1"/>
</dbReference>
<gene>
    <name evidence="6" type="ORF">I2F25_11925</name>
</gene>
<dbReference type="Gene3D" id="1.10.10.10">
    <property type="entry name" value="Winged helix-like DNA-binding domain superfamily/Winged helix DNA-binding domain"/>
    <property type="match status" value="1"/>
</dbReference>
<sequence>MLTELKTLIAIKKYGSFSATGKEIGLTQAAVSAQIKSLELYLGSKLFDRVGRNVHLNAEGLRVINLAEEMMTLAEKMKFPPSLTEFSGEIQVGAISTIQVSFLPQLLKKMITYFPNARINLVPGISEYLLESVMENRLDIAFIIKPPFALDETIESYTLKKEEFVLITHQSVDESHIREILEKYPFIRYNYKSFGGLLVQDFIHHYKLNTKDLIEVDDIEAIVKMVESNLGIAIIPDVGLWKERPAQVKIFKLNNELQFFREIIVIHKKYEHQFIAKKIVKDLIQDQYTLF</sequence>
<dbReference type="PROSITE" id="PS50931">
    <property type="entry name" value="HTH_LYSR"/>
    <property type="match status" value="1"/>
</dbReference>
<dbReference type="Pfam" id="PF00126">
    <property type="entry name" value="HTH_1"/>
    <property type="match status" value="1"/>
</dbReference>
<dbReference type="SUPFAM" id="SSF53850">
    <property type="entry name" value="Periplasmic binding protein-like II"/>
    <property type="match status" value="1"/>
</dbReference>